<gene>
    <name evidence="2" type="ORF">C2S53_000074</name>
</gene>
<dbReference type="AlphaFoldDB" id="A0AAD4IVK7"/>
<evidence type="ECO:0000256" key="1">
    <source>
        <dbReference type="SAM" id="MobiDB-lite"/>
    </source>
</evidence>
<comment type="caution">
    <text evidence="2">The sequence shown here is derived from an EMBL/GenBank/DDBJ whole genome shotgun (WGS) entry which is preliminary data.</text>
</comment>
<accession>A0AAD4IVK7</accession>
<reference evidence="2 3" key="1">
    <citation type="journal article" date="2021" name="Nat. Commun.">
        <title>Incipient diploidization of the medicinal plant Perilla within 10,000 years.</title>
        <authorList>
            <person name="Zhang Y."/>
            <person name="Shen Q."/>
            <person name="Leng L."/>
            <person name="Zhang D."/>
            <person name="Chen S."/>
            <person name="Shi Y."/>
            <person name="Ning Z."/>
            <person name="Chen S."/>
        </authorList>
    </citation>
    <scope>NUCLEOTIDE SEQUENCE [LARGE SCALE GENOMIC DNA]</scope>
    <source>
        <strain evidence="3">cv. PC099</strain>
    </source>
</reference>
<sequence>MVYQMPNDISIPSVVFWGHLKRCMGELLQTSYYRNWELVSSIGMMMVVQMELVIMDEKLKQRARKVTSSLNTKQHHPQPDCCSNGWSKLPKTRPRVSRREGIKLTKQLVYIFLLKTKLRTLHGSIRIKMADKSNSIMQPQRNRSPLLFLQQIPATSAALPESHHDKPMEQITRGPTSNSIMHVNLKRRSFSLNTTHSFSYGPAAK</sequence>
<keyword evidence="3" id="KW-1185">Reference proteome</keyword>
<organism evidence="2 3">
    <name type="scientific">Perilla frutescens var. hirtella</name>
    <name type="common">Perilla citriodora</name>
    <name type="synonym">Perilla setoyensis</name>
    <dbReference type="NCBI Taxonomy" id="608512"/>
    <lineage>
        <taxon>Eukaryota</taxon>
        <taxon>Viridiplantae</taxon>
        <taxon>Streptophyta</taxon>
        <taxon>Embryophyta</taxon>
        <taxon>Tracheophyta</taxon>
        <taxon>Spermatophyta</taxon>
        <taxon>Magnoliopsida</taxon>
        <taxon>eudicotyledons</taxon>
        <taxon>Gunneridae</taxon>
        <taxon>Pentapetalae</taxon>
        <taxon>asterids</taxon>
        <taxon>lamiids</taxon>
        <taxon>Lamiales</taxon>
        <taxon>Lamiaceae</taxon>
        <taxon>Nepetoideae</taxon>
        <taxon>Elsholtzieae</taxon>
        <taxon>Perilla</taxon>
    </lineage>
</organism>
<evidence type="ECO:0000313" key="2">
    <source>
        <dbReference type="EMBL" id="KAH6822187.1"/>
    </source>
</evidence>
<proteinExistence type="predicted"/>
<dbReference type="Proteomes" id="UP001190926">
    <property type="component" value="Unassembled WGS sequence"/>
</dbReference>
<dbReference type="EMBL" id="SDAM02001444">
    <property type="protein sequence ID" value="KAH6822187.1"/>
    <property type="molecule type" value="Genomic_DNA"/>
</dbReference>
<feature type="region of interest" description="Disordered" evidence="1">
    <location>
        <begin position="69"/>
        <end position="94"/>
    </location>
</feature>
<protein>
    <submittedName>
        <fullName evidence="2">Uncharacterized protein</fullName>
    </submittedName>
</protein>
<evidence type="ECO:0000313" key="3">
    <source>
        <dbReference type="Proteomes" id="UP001190926"/>
    </source>
</evidence>
<name>A0AAD4IVK7_PERFH</name>